<evidence type="ECO:0000313" key="3">
    <source>
        <dbReference type="Proteomes" id="UP001365128"/>
    </source>
</evidence>
<feature type="chain" id="PRO_5046147119" evidence="1">
    <location>
        <begin position="22"/>
        <end position="154"/>
    </location>
</feature>
<dbReference type="Proteomes" id="UP001365128">
    <property type="component" value="Unassembled WGS sequence"/>
</dbReference>
<accession>A0ABR1M3W7</accession>
<sequence>MIFSMLFILCCLCLNESMVLQDRICSASPKTCMTTKSSINLCLGFSGIHGWHLGFASWRLLSVVYQPLLLEITWKLMSLAVLDAAKHVDSHFPHLRSVQMVSDWRDCHLRQATKMDRACAILPEGVEVRNSWFDGEFLRNLVAKVAKGQGEVRG</sequence>
<evidence type="ECO:0000256" key="1">
    <source>
        <dbReference type="SAM" id="SignalP"/>
    </source>
</evidence>
<keyword evidence="1" id="KW-0732">Signal</keyword>
<name>A0ABR1M3W7_9PEZI</name>
<protein>
    <submittedName>
        <fullName evidence="2">Uncharacterized protein</fullName>
    </submittedName>
</protein>
<comment type="caution">
    <text evidence="2">The sequence shown here is derived from an EMBL/GenBank/DDBJ whole genome shotgun (WGS) entry which is preliminary data.</text>
</comment>
<gene>
    <name evidence="2" type="ORF">IWX46DRAFT_172038</name>
</gene>
<keyword evidence="3" id="KW-1185">Reference proteome</keyword>
<reference evidence="2 3" key="1">
    <citation type="submission" date="2024-04" db="EMBL/GenBank/DDBJ databases">
        <title>Phyllosticta paracitricarpa is synonymous to the EU quarantine fungus P. citricarpa based on phylogenomic analyses.</title>
        <authorList>
            <consortium name="Lawrence Berkeley National Laboratory"/>
            <person name="Van Ingen-Buijs V.A."/>
            <person name="Van Westerhoven A.C."/>
            <person name="Haridas S."/>
            <person name="Skiadas P."/>
            <person name="Martin F."/>
            <person name="Groenewald J.Z."/>
            <person name="Crous P.W."/>
            <person name="Seidl M.F."/>
        </authorList>
    </citation>
    <scope>NUCLEOTIDE SEQUENCE [LARGE SCALE GENOMIC DNA]</scope>
    <source>
        <strain evidence="2 3">CBS 122670</strain>
    </source>
</reference>
<evidence type="ECO:0000313" key="2">
    <source>
        <dbReference type="EMBL" id="KAK7541756.1"/>
    </source>
</evidence>
<dbReference type="EMBL" id="JBBPDW010000023">
    <property type="protein sequence ID" value="KAK7541756.1"/>
    <property type="molecule type" value="Genomic_DNA"/>
</dbReference>
<organism evidence="2 3">
    <name type="scientific">Phyllosticta citricarpa</name>
    <dbReference type="NCBI Taxonomy" id="55181"/>
    <lineage>
        <taxon>Eukaryota</taxon>
        <taxon>Fungi</taxon>
        <taxon>Dikarya</taxon>
        <taxon>Ascomycota</taxon>
        <taxon>Pezizomycotina</taxon>
        <taxon>Dothideomycetes</taxon>
        <taxon>Dothideomycetes incertae sedis</taxon>
        <taxon>Botryosphaeriales</taxon>
        <taxon>Phyllostictaceae</taxon>
        <taxon>Phyllosticta</taxon>
    </lineage>
</organism>
<feature type="signal peptide" evidence="1">
    <location>
        <begin position="1"/>
        <end position="21"/>
    </location>
</feature>
<proteinExistence type="predicted"/>